<comment type="similarity">
    <text evidence="2 7">Belongs to the ExbD/TolR family.</text>
</comment>
<evidence type="ECO:0000256" key="1">
    <source>
        <dbReference type="ARBA" id="ARBA00004162"/>
    </source>
</evidence>
<proteinExistence type="inferred from homology"/>
<dbReference type="EMBL" id="DYXT01000015">
    <property type="protein sequence ID" value="HJE38483.1"/>
    <property type="molecule type" value="Genomic_DNA"/>
</dbReference>
<dbReference type="GO" id="GO:0015031">
    <property type="term" value="P:protein transport"/>
    <property type="evidence" value="ECO:0007669"/>
    <property type="project" value="UniProtKB-KW"/>
</dbReference>
<evidence type="ECO:0000256" key="8">
    <source>
        <dbReference type="SAM" id="MobiDB-lite"/>
    </source>
</evidence>
<evidence type="ECO:0000256" key="5">
    <source>
        <dbReference type="ARBA" id="ARBA00022989"/>
    </source>
</evidence>
<reference evidence="10" key="1">
    <citation type="journal article" date="2021" name="PeerJ">
        <title>Extensive microbial diversity within the chicken gut microbiome revealed by metagenomics and culture.</title>
        <authorList>
            <person name="Gilroy R."/>
            <person name="Ravi A."/>
            <person name="Getino M."/>
            <person name="Pursley I."/>
            <person name="Horton D.L."/>
            <person name="Alikhan N.F."/>
            <person name="Baker D."/>
            <person name="Gharbi K."/>
            <person name="Hall N."/>
            <person name="Watson M."/>
            <person name="Adriaenssens E.M."/>
            <person name="Foster-Nyarko E."/>
            <person name="Jarju S."/>
            <person name="Secka A."/>
            <person name="Antonio M."/>
            <person name="Oren A."/>
            <person name="Chaudhuri R.R."/>
            <person name="La Ragione R."/>
            <person name="Hildebrand F."/>
            <person name="Pallen M.J."/>
        </authorList>
    </citation>
    <scope>NUCLEOTIDE SEQUENCE</scope>
    <source>
        <strain evidence="10">4100</strain>
    </source>
</reference>
<feature type="transmembrane region" description="Helical" evidence="9">
    <location>
        <begin position="21"/>
        <end position="41"/>
    </location>
</feature>
<evidence type="ECO:0000256" key="7">
    <source>
        <dbReference type="RuleBase" id="RU003879"/>
    </source>
</evidence>
<keyword evidence="7" id="KW-0813">Transport</keyword>
<keyword evidence="4 7" id="KW-0812">Transmembrane</keyword>
<gene>
    <name evidence="10" type="ORF">K8V47_01780</name>
</gene>
<dbReference type="GO" id="GO:0005886">
    <property type="term" value="C:plasma membrane"/>
    <property type="evidence" value="ECO:0007669"/>
    <property type="project" value="UniProtKB-SubCell"/>
</dbReference>
<keyword evidence="3" id="KW-1003">Cell membrane</keyword>
<dbReference type="GO" id="GO:0022857">
    <property type="term" value="F:transmembrane transporter activity"/>
    <property type="evidence" value="ECO:0007669"/>
    <property type="project" value="InterPro"/>
</dbReference>
<dbReference type="Proteomes" id="UP000711407">
    <property type="component" value="Unassembled WGS sequence"/>
</dbReference>
<dbReference type="InterPro" id="IPR003400">
    <property type="entry name" value="ExbD"/>
</dbReference>
<evidence type="ECO:0000256" key="6">
    <source>
        <dbReference type="ARBA" id="ARBA00023136"/>
    </source>
</evidence>
<organism evidence="10 11">
    <name type="scientific">Candidatus Amulumruptor caecigallinarius</name>
    <dbReference type="NCBI Taxonomy" id="2109911"/>
    <lineage>
        <taxon>Bacteria</taxon>
        <taxon>Pseudomonadati</taxon>
        <taxon>Bacteroidota</taxon>
        <taxon>Bacteroidia</taxon>
        <taxon>Bacteroidales</taxon>
        <taxon>Muribaculaceae</taxon>
        <taxon>Candidatus Amulumruptor</taxon>
    </lineage>
</organism>
<evidence type="ECO:0000313" key="11">
    <source>
        <dbReference type="Proteomes" id="UP000711407"/>
    </source>
</evidence>
<comment type="subcellular location">
    <subcellularLocation>
        <location evidence="1">Cell membrane</location>
        <topology evidence="1">Single-pass membrane protein</topology>
    </subcellularLocation>
    <subcellularLocation>
        <location evidence="7">Cell membrane</location>
        <topology evidence="7">Single-pass type II membrane protein</topology>
    </subcellularLocation>
</comment>
<comment type="caution">
    <text evidence="10">The sequence shown here is derived from an EMBL/GenBank/DDBJ whole genome shotgun (WGS) entry which is preliminary data.</text>
</comment>
<dbReference type="PANTHER" id="PTHR30558:SF7">
    <property type="entry name" value="TOL-PAL SYSTEM PROTEIN TOLR"/>
    <property type="match status" value="1"/>
</dbReference>
<feature type="compositionally biased region" description="Polar residues" evidence="8">
    <location>
        <begin position="149"/>
        <end position="158"/>
    </location>
</feature>
<keyword evidence="7" id="KW-0653">Protein transport</keyword>
<name>A0A4Q0U790_9BACT</name>
<reference evidence="10" key="2">
    <citation type="submission" date="2021-09" db="EMBL/GenBank/DDBJ databases">
        <authorList>
            <person name="Gilroy R."/>
        </authorList>
    </citation>
    <scope>NUCLEOTIDE SEQUENCE</scope>
    <source>
        <strain evidence="10">4100</strain>
    </source>
</reference>
<dbReference type="Gene3D" id="3.30.420.270">
    <property type="match status" value="1"/>
</dbReference>
<evidence type="ECO:0000256" key="2">
    <source>
        <dbReference type="ARBA" id="ARBA00005811"/>
    </source>
</evidence>
<feature type="region of interest" description="Disordered" evidence="8">
    <location>
        <begin position="133"/>
        <end position="158"/>
    </location>
</feature>
<keyword evidence="6 9" id="KW-0472">Membrane</keyword>
<dbReference type="Pfam" id="PF02472">
    <property type="entry name" value="ExbD"/>
    <property type="match status" value="1"/>
</dbReference>
<sequence length="158" mass="17314">MSLKRQYQVSAAFSMASMTDVIFLLLIFFMVTSTFVLPAAMEVNLPESSEETPLRPSARVYVDAAGVMYVTFDTEEPHAIGDEELVTFMQLASKQEPGSYVAVYADENITYGRLVQVLDKGAANGVRMVLATKPAPESVKPEQQQQQQPASPATTTIE</sequence>
<keyword evidence="5 9" id="KW-1133">Transmembrane helix</keyword>
<evidence type="ECO:0000256" key="9">
    <source>
        <dbReference type="SAM" id="Phobius"/>
    </source>
</evidence>
<dbReference type="PANTHER" id="PTHR30558">
    <property type="entry name" value="EXBD MEMBRANE COMPONENT OF PMF-DRIVEN MACROMOLECULE IMPORT SYSTEM"/>
    <property type="match status" value="1"/>
</dbReference>
<dbReference type="AlphaFoldDB" id="A0A4Q0U790"/>
<accession>A0A4Q0U790</accession>
<evidence type="ECO:0000313" key="10">
    <source>
        <dbReference type="EMBL" id="HJE38483.1"/>
    </source>
</evidence>
<protein>
    <submittedName>
        <fullName evidence="10">Biopolymer transporter ExbD</fullName>
    </submittedName>
</protein>
<evidence type="ECO:0000256" key="3">
    <source>
        <dbReference type="ARBA" id="ARBA00022475"/>
    </source>
</evidence>
<evidence type="ECO:0000256" key="4">
    <source>
        <dbReference type="ARBA" id="ARBA00022692"/>
    </source>
</evidence>